<dbReference type="GO" id="GO:0016791">
    <property type="term" value="F:phosphatase activity"/>
    <property type="evidence" value="ECO:0007669"/>
    <property type="project" value="TreeGrafter"/>
</dbReference>
<dbReference type="InterPro" id="IPR004861">
    <property type="entry name" value="Siw14-like"/>
</dbReference>
<sequence>MVNLEEKRVEFIQDLISACSKAAGACAVRIIKFHRHMVCSQRATEQGIGCWAQCRASAELLKCTMELIAVKDPLLDELRPIVYKALQRSADYCIKIIHSDIYVQIVIPKTTKGYKIFSLPVNWKQGKDGKRSICEEPFVEIDRNDITKALSIILDTENLPILVHCNKGKHRVGCVVAALRKIHGWSLTSIFDEYERFAGAKVRIADLEFIELFVPNLTSLTH</sequence>
<dbReference type="HOGENOM" id="CLU_1245983_0_0_1"/>
<proteinExistence type="predicted"/>
<dbReference type="EMBL" id="KE560523">
    <property type="protein sequence ID" value="EPZ36581.1"/>
    <property type="molecule type" value="Genomic_DNA"/>
</dbReference>
<evidence type="ECO:0000313" key="2">
    <source>
        <dbReference type="Proteomes" id="UP000030755"/>
    </source>
</evidence>
<evidence type="ECO:0000313" key="1">
    <source>
        <dbReference type="EMBL" id="EPZ36581.1"/>
    </source>
</evidence>
<accession>A0A075B4Y9</accession>
<dbReference type="GO" id="GO:0005737">
    <property type="term" value="C:cytoplasm"/>
    <property type="evidence" value="ECO:0007669"/>
    <property type="project" value="TreeGrafter"/>
</dbReference>
<protein>
    <submittedName>
        <fullName evidence="1">Protein-tyrosine phosphatase, SIW14-like domain-containing protein</fullName>
    </submittedName>
</protein>
<dbReference type="PANTHER" id="PTHR31126:SF48">
    <property type="entry name" value="INOSITOL PHOSPHATASE SIW14"/>
    <property type="match status" value="1"/>
</dbReference>
<keyword evidence="2" id="KW-1185">Reference proteome</keyword>
<dbReference type="AlphaFoldDB" id="A0A075B4Y9"/>
<reference evidence="1 2" key="1">
    <citation type="journal article" date="2013" name="Curr. Biol.">
        <title>Shared signatures of parasitism and phylogenomics unite Cryptomycota and microsporidia.</title>
        <authorList>
            <person name="James T.Y."/>
            <person name="Pelin A."/>
            <person name="Bonen L."/>
            <person name="Ahrendt S."/>
            <person name="Sain D."/>
            <person name="Corradi N."/>
            <person name="Stajich J.E."/>
        </authorList>
    </citation>
    <scope>NUCLEOTIDE SEQUENCE [LARGE SCALE GENOMIC DNA]</scope>
    <source>
        <strain evidence="1 2">CSF55</strain>
    </source>
</reference>
<dbReference type="OrthoDB" id="6375174at2759"/>
<dbReference type="Gene3D" id="3.90.190.10">
    <property type="entry name" value="Protein tyrosine phosphatase superfamily"/>
    <property type="match status" value="1"/>
</dbReference>
<dbReference type="Proteomes" id="UP000030755">
    <property type="component" value="Unassembled WGS sequence"/>
</dbReference>
<name>A0A075B4Y9_ROZAC</name>
<dbReference type="STRING" id="988480.A0A075B4Y9"/>
<organism evidence="1 2">
    <name type="scientific">Rozella allomycis (strain CSF55)</name>
    <dbReference type="NCBI Taxonomy" id="988480"/>
    <lineage>
        <taxon>Eukaryota</taxon>
        <taxon>Fungi</taxon>
        <taxon>Fungi incertae sedis</taxon>
        <taxon>Cryptomycota</taxon>
        <taxon>Cryptomycota incertae sedis</taxon>
        <taxon>Rozella</taxon>
    </lineage>
</organism>
<dbReference type="SUPFAM" id="SSF52799">
    <property type="entry name" value="(Phosphotyrosine protein) phosphatases II"/>
    <property type="match status" value="1"/>
</dbReference>
<dbReference type="Pfam" id="PF03162">
    <property type="entry name" value="Y_phosphatase2"/>
    <property type="match status" value="1"/>
</dbReference>
<dbReference type="InterPro" id="IPR029021">
    <property type="entry name" value="Prot-tyrosine_phosphatase-like"/>
</dbReference>
<dbReference type="PANTHER" id="PTHR31126">
    <property type="entry name" value="TYROSINE-PROTEIN PHOSPHATASE"/>
    <property type="match status" value="1"/>
</dbReference>
<gene>
    <name evidence="1" type="ORF">O9G_001565</name>
</gene>